<organism evidence="1 2">
    <name type="scientific">Arthrobacter rhombi</name>
    <dbReference type="NCBI Taxonomy" id="71253"/>
    <lineage>
        <taxon>Bacteria</taxon>
        <taxon>Bacillati</taxon>
        <taxon>Actinomycetota</taxon>
        <taxon>Actinomycetes</taxon>
        <taxon>Micrococcales</taxon>
        <taxon>Micrococcaceae</taxon>
        <taxon>Arthrobacter</taxon>
    </lineage>
</organism>
<dbReference type="AlphaFoldDB" id="A0A1R4G1I8"/>
<keyword evidence="1" id="KW-0808">Transferase</keyword>
<dbReference type="GO" id="GO:0016301">
    <property type="term" value="F:kinase activity"/>
    <property type="evidence" value="ECO:0007669"/>
    <property type="project" value="UniProtKB-KW"/>
</dbReference>
<dbReference type="SUPFAM" id="SSF56112">
    <property type="entry name" value="Protein kinase-like (PK-like)"/>
    <property type="match status" value="1"/>
</dbReference>
<keyword evidence="2" id="KW-1185">Reference proteome</keyword>
<accession>A0A1R4G1I8</accession>
<dbReference type="EMBL" id="FUHW01000025">
    <property type="protein sequence ID" value="SJM61852.1"/>
    <property type="molecule type" value="Genomic_DNA"/>
</dbReference>
<evidence type="ECO:0000313" key="1">
    <source>
        <dbReference type="EMBL" id="SJM61852.1"/>
    </source>
</evidence>
<evidence type="ECO:0000313" key="2">
    <source>
        <dbReference type="Proteomes" id="UP000195913"/>
    </source>
</evidence>
<dbReference type="GO" id="GO:0016773">
    <property type="term" value="F:phosphotransferase activity, alcohol group as acceptor"/>
    <property type="evidence" value="ECO:0007669"/>
    <property type="project" value="InterPro"/>
</dbReference>
<dbReference type="Pfam" id="PF04655">
    <property type="entry name" value="APH_6_hur"/>
    <property type="match status" value="1"/>
</dbReference>
<name>A0A1R4G1I8_9MICC</name>
<dbReference type="InterPro" id="IPR006748">
    <property type="entry name" value="NH2Glyco/OHUrea_AB-resist_kin"/>
</dbReference>
<sequence>MDTPGGRGALRDELHDLPAALRHHALRSPAGRPWLETLGERVLAQCERWKLAPDPSSPRTFFAGHAGIVVPVIGSAGGPLALKCQIPDPGLATEATALKWWSGQGAVRLFTHEDGFLLLERLDPDHDLGAMPLPEACDIWGPLMSRLSLPARQLPAAIAGAELVERTDALAERWNDELPARWAELPGLLPRRLLEAALELCQIRGAVGRRDDQDFLVHSDLHFFNALRRPSTGEFVAIDPQPLIGDREFAILPMLDNRLADLPSRNPGRALQGRLHHLCEAAGLDDEVAVGWAVARAVEDVLAYAEEGLFDDADRSLWVATALSGADISSLPDVHGLKRLG</sequence>
<gene>
    <name evidence="1" type="ORF">FM101_07065</name>
</gene>
<dbReference type="GO" id="GO:0019748">
    <property type="term" value="P:secondary metabolic process"/>
    <property type="evidence" value="ECO:0007669"/>
    <property type="project" value="InterPro"/>
</dbReference>
<dbReference type="InterPro" id="IPR011009">
    <property type="entry name" value="Kinase-like_dom_sf"/>
</dbReference>
<dbReference type="Proteomes" id="UP000195913">
    <property type="component" value="Unassembled WGS sequence"/>
</dbReference>
<protein>
    <submittedName>
        <fullName evidence="1">Streptomycin 6-kinase</fullName>
    </submittedName>
</protein>
<proteinExistence type="predicted"/>
<reference evidence="1 2" key="1">
    <citation type="submission" date="2017-02" db="EMBL/GenBank/DDBJ databases">
        <authorList>
            <person name="Peterson S.W."/>
        </authorList>
    </citation>
    <scope>NUCLEOTIDE SEQUENCE [LARGE SCALE GENOMIC DNA]</scope>
    <source>
        <strain evidence="1 2">B Ar 00.02</strain>
    </source>
</reference>
<dbReference type="RefSeq" id="WP_086997445.1">
    <property type="nucleotide sequence ID" value="NZ_FUHW01000025.1"/>
</dbReference>
<keyword evidence="1" id="KW-0418">Kinase</keyword>